<dbReference type="HOGENOM" id="CLU_112970_1_0_1"/>
<dbReference type="AlphaFoldDB" id="M7SEI6"/>
<dbReference type="eggNOG" id="ENOG502RISM">
    <property type="taxonomic scope" value="Eukaryota"/>
</dbReference>
<sequence>MPEEPDQISGIQAALALEAFLNMMATVPRILGPQGTLYLTVSSRARRLGKRVPSSTATLGQMAAAGVLTLTVPLILCVPRGGPTVAENRRLTYKTLAAGEASFITYLCYRMVARRPSGFTPVSMVRGVVCLVPRLSWHYYALYVKPELLVDDVAGAGGWFWEKRKYV</sequence>
<evidence type="ECO:0000313" key="2">
    <source>
        <dbReference type="Proteomes" id="UP000012174"/>
    </source>
</evidence>
<keyword evidence="2" id="KW-1185">Reference proteome</keyword>
<protein>
    <recommendedName>
        <fullName evidence="3">Integral membrane protein</fullName>
    </recommendedName>
</protein>
<accession>M7SEI6</accession>
<organism evidence="1 2">
    <name type="scientific">Eutypa lata (strain UCR-EL1)</name>
    <name type="common">Grapevine dieback disease fungus</name>
    <name type="synonym">Eutypa armeniacae</name>
    <dbReference type="NCBI Taxonomy" id="1287681"/>
    <lineage>
        <taxon>Eukaryota</taxon>
        <taxon>Fungi</taxon>
        <taxon>Dikarya</taxon>
        <taxon>Ascomycota</taxon>
        <taxon>Pezizomycotina</taxon>
        <taxon>Sordariomycetes</taxon>
        <taxon>Xylariomycetidae</taxon>
        <taxon>Xylariales</taxon>
        <taxon>Diatrypaceae</taxon>
        <taxon>Eutypa</taxon>
    </lineage>
</organism>
<dbReference type="EMBL" id="KB707415">
    <property type="protein sequence ID" value="EMR62577.1"/>
    <property type="molecule type" value="Genomic_DNA"/>
</dbReference>
<dbReference type="Proteomes" id="UP000012174">
    <property type="component" value="Unassembled WGS sequence"/>
</dbReference>
<name>M7SEI6_EUTLA</name>
<dbReference type="OrthoDB" id="2563633at2759"/>
<gene>
    <name evidence="1" type="ORF">UCREL1_10486</name>
</gene>
<evidence type="ECO:0000313" key="1">
    <source>
        <dbReference type="EMBL" id="EMR62577.1"/>
    </source>
</evidence>
<proteinExistence type="predicted"/>
<evidence type="ECO:0008006" key="3">
    <source>
        <dbReference type="Google" id="ProtNLM"/>
    </source>
</evidence>
<dbReference type="KEGG" id="ela:UCREL1_10486"/>
<reference evidence="2" key="1">
    <citation type="journal article" date="2013" name="Genome Announc.">
        <title>Draft genome sequence of the grapevine dieback fungus Eutypa lata UCR-EL1.</title>
        <authorList>
            <person name="Blanco-Ulate B."/>
            <person name="Rolshausen P.E."/>
            <person name="Cantu D."/>
        </authorList>
    </citation>
    <scope>NUCLEOTIDE SEQUENCE [LARGE SCALE GENOMIC DNA]</scope>
    <source>
        <strain evidence="2">UCR-EL1</strain>
    </source>
</reference>